<evidence type="ECO:0000256" key="2">
    <source>
        <dbReference type="SAM" id="MobiDB-lite"/>
    </source>
</evidence>
<keyword evidence="1" id="KW-0853">WD repeat</keyword>
<dbReference type="AlphaFoldDB" id="A0A0G4G5N7"/>
<feature type="compositionally biased region" description="Low complexity" evidence="2">
    <location>
        <begin position="349"/>
        <end position="360"/>
    </location>
</feature>
<evidence type="ECO:0000313" key="4">
    <source>
        <dbReference type="Proteomes" id="UP000041254"/>
    </source>
</evidence>
<dbReference type="SUPFAM" id="SSF50978">
    <property type="entry name" value="WD40 repeat-like"/>
    <property type="match status" value="1"/>
</dbReference>
<dbReference type="EMBL" id="CDMY01000571">
    <property type="protein sequence ID" value="CEM23862.1"/>
    <property type="molecule type" value="Genomic_DNA"/>
</dbReference>
<dbReference type="InterPro" id="IPR001680">
    <property type="entry name" value="WD40_rpt"/>
</dbReference>
<feature type="compositionally biased region" description="Gly residues" evidence="2">
    <location>
        <begin position="333"/>
        <end position="345"/>
    </location>
</feature>
<reference evidence="3 4" key="1">
    <citation type="submission" date="2014-11" db="EMBL/GenBank/DDBJ databases">
        <authorList>
            <person name="Zhu J."/>
            <person name="Qi W."/>
            <person name="Song R."/>
        </authorList>
    </citation>
    <scope>NUCLEOTIDE SEQUENCE [LARGE SCALE GENOMIC DNA]</scope>
</reference>
<dbReference type="InterPro" id="IPR015943">
    <property type="entry name" value="WD40/YVTN_repeat-like_dom_sf"/>
</dbReference>
<evidence type="ECO:0000256" key="1">
    <source>
        <dbReference type="PROSITE-ProRule" id="PRU00221"/>
    </source>
</evidence>
<keyword evidence="4" id="KW-1185">Reference proteome</keyword>
<proteinExistence type="predicted"/>
<dbReference type="InterPro" id="IPR036322">
    <property type="entry name" value="WD40_repeat_dom_sf"/>
</dbReference>
<dbReference type="InParanoid" id="A0A0G4G5N7"/>
<name>A0A0G4G5N7_VITBC</name>
<feature type="region of interest" description="Disordered" evidence="2">
    <location>
        <begin position="290"/>
        <end position="360"/>
    </location>
</feature>
<dbReference type="VEuPathDB" id="CryptoDB:Vbra_17177"/>
<feature type="compositionally biased region" description="Pro residues" evidence="2">
    <location>
        <begin position="270"/>
        <end position="279"/>
    </location>
</feature>
<gene>
    <name evidence="3" type="ORF">Vbra_17177</name>
</gene>
<dbReference type="Gene3D" id="2.130.10.10">
    <property type="entry name" value="YVTN repeat-like/Quinoprotein amine dehydrogenase"/>
    <property type="match status" value="1"/>
</dbReference>
<sequence length="360" mass="38921">MSVSDLFPNEGLQETNRVNIFVIGGRVFVFRVSRSTGRFIDDPANIPPKKRKKLPPADRLQEGPAPWRLLQVDEEAGEINQITVEICGDTESLIVVTMRAQVRIYPLQFIRENRDPIIFDNVYTNEDDSTWSISAAARPRPSQGPILAVGSNAHVVTEWNLSGSEDQTPHRLVGHGHNIPSIAYCPGYPESCDYLASASIDGTFRLWHAARGECLGIYRIAEYGWGIRWVHKGDIPEVDLSRSLRLPPRMRLAWSSLTRTGPLADMAGHPHPPPPPPLRAPVMRTSRWRRRPPIAPLPPPAAPAAAAAPSADGESQRQSSSAIARSFSELSRDGGGGGAGGGGGPILMSSAACGAAAASE</sequence>
<protein>
    <submittedName>
        <fullName evidence="3">Uncharacterized protein</fullName>
    </submittedName>
</protein>
<feature type="compositionally biased region" description="Pro residues" evidence="2">
    <location>
        <begin position="293"/>
        <end position="302"/>
    </location>
</feature>
<dbReference type="OrthoDB" id="5591786at2759"/>
<dbReference type="PROSITE" id="PS50082">
    <property type="entry name" value="WD_REPEATS_2"/>
    <property type="match status" value="1"/>
</dbReference>
<organism evidence="3 4">
    <name type="scientific">Vitrella brassicaformis (strain CCMP3155)</name>
    <dbReference type="NCBI Taxonomy" id="1169540"/>
    <lineage>
        <taxon>Eukaryota</taxon>
        <taxon>Sar</taxon>
        <taxon>Alveolata</taxon>
        <taxon>Colpodellida</taxon>
        <taxon>Vitrellaceae</taxon>
        <taxon>Vitrella</taxon>
    </lineage>
</organism>
<feature type="compositionally biased region" description="Low complexity" evidence="2">
    <location>
        <begin position="316"/>
        <end position="329"/>
    </location>
</feature>
<feature type="region of interest" description="Disordered" evidence="2">
    <location>
        <begin position="41"/>
        <end position="61"/>
    </location>
</feature>
<feature type="region of interest" description="Disordered" evidence="2">
    <location>
        <begin position="263"/>
        <end position="282"/>
    </location>
</feature>
<feature type="repeat" description="WD" evidence="1">
    <location>
        <begin position="172"/>
        <end position="217"/>
    </location>
</feature>
<evidence type="ECO:0000313" key="3">
    <source>
        <dbReference type="EMBL" id="CEM23862.1"/>
    </source>
</evidence>
<accession>A0A0G4G5N7</accession>
<dbReference type="Proteomes" id="UP000041254">
    <property type="component" value="Unassembled WGS sequence"/>
</dbReference>